<name>A0A913ZCA3_PATMI</name>
<dbReference type="SMART" id="SM00216">
    <property type="entry name" value="VWD"/>
    <property type="match status" value="1"/>
</dbReference>
<dbReference type="SUPFAM" id="SSF57603">
    <property type="entry name" value="FnI-like domain"/>
    <property type="match status" value="5"/>
</dbReference>
<dbReference type="SUPFAM" id="SSF57567">
    <property type="entry name" value="Serine protease inhibitors"/>
    <property type="match status" value="1"/>
</dbReference>
<dbReference type="Pfam" id="PF00094">
    <property type="entry name" value="VWD"/>
    <property type="match status" value="1"/>
</dbReference>
<dbReference type="SMART" id="SM00832">
    <property type="entry name" value="C8"/>
    <property type="match status" value="1"/>
</dbReference>
<dbReference type="SMART" id="SM00214">
    <property type="entry name" value="VWC"/>
    <property type="match status" value="5"/>
</dbReference>
<dbReference type="PANTHER" id="PTHR46698">
    <property type="entry name" value="CROSSVEINLESS 2"/>
    <property type="match status" value="1"/>
</dbReference>
<dbReference type="SMART" id="SM00215">
    <property type="entry name" value="VWC_out"/>
    <property type="match status" value="3"/>
</dbReference>
<evidence type="ECO:0000313" key="9">
    <source>
        <dbReference type="Proteomes" id="UP000887568"/>
    </source>
</evidence>
<reference evidence="8" key="1">
    <citation type="submission" date="2022-11" db="UniProtKB">
        <authorList>
            <consortium name="EnsemblMetazoa"/>
        </authorList>
    </citation>
    <scope>IDENTIFICATION</scope>
</reference>
<dbReference type="FunFam" id="2.10.25.10:FF:000055">
    <property type="entry name" value="alpha-tectorin isoform X1"/>
    <property type="match status" value="1"/>
</dbReference>
<feature type="domain" description="VWFD" evidence="7">
    <location>
        <begin position="372"/>
        <end position="544"/>
    </location>
</feature>
<keyword evidence="4" id="KW-0677">Repeat</keyword>
<dbReference type="InterPro" id="IPR001007">
    <property type="entry name" value="VWF_dom"/>
</dbReference>
<evidence type="ECO:0000256" key="1">
    <source>
        <dbReference type="ARBA" id="ARBA00004613"/>
    </source>
</evidence>
<proteinExistence type="predicted"/>
<dbReference type="Gene3D" id="2.10.70.10">
    <property type="entry name" value="Complement Module, domain 1"/>
    <property type="match status" value="1"/>
</dbReference>
<dbReference type="RefSeq" id="XP_038049179.1">
    <property type="nucleotide sequence ID" value="XM_038193251.1"/>
</dbReference>
<organism evidence="8 9">
    <name type="scientific">Patiria miniata</name>
    <name type="common">Bat star</name>
    <name type="synonym">Asterina miniata</name>
    <dbReference type="NCBI Taxonomy" id="46514"/>
    <lineage>
        <taxon>Eukaryota</taxon>
        <taxon>Metazoa</taxon>
        <taxon>Echinodermata</taxon>
        <taxon>Eleutherozoa</taxon>
        <taxon>Asterozoa</taxon>
        <taxon>Asteroidea</taxon>
        <taxon>Valvatacea</taxon>
        <taxon>Valvatida</taxon>
        <taxon>Asterinidae</taxon>
        <taxon>Patiria</taxon>
    </lineage>
</organism>
<keyword evidence="9" id="KW-1185">Reference proteome</keyword>
<dbReference type="AlphaFoldDB" id="A0A913ZCA3"/>
<feature type="domain" description="VWFC" evidence="6">
    <location>
        <begin position="244"/>
        <end position="304"/>
    </location>
</feature>
<dbReference type="InterPro" id="IPR002919">
    <property type="entry name" value="TIL_dom"/>
</dbReference>
<dbReference type="OMA" id="WHFANSW"/>
<comment type="subcellular location">
    <subcellularLocation>
        <location evidence="1">Secreted</location>
    </subcellularLocation>
</comment>
<dbReference type="InterPro" id="IPR014853">
    <property type="entry name" value="VWF/SSPO/ZAN-like_Cys-rich_dom"/>
</dbReference>
<evidence type="ECO:0000313" key="8">
    <source>
        <dbReference type="EnsemblMetazoa" id="XP_038049179.1"/>
    </source>
</evidence>
<feature type="domain" description="VWFC" evidence="6">
    <location>
        <begin position="173"/>
        <end position="234"/>
    </location>
</feature>
<keyword evidence="5" id="KW-1015">Disulfide bond</keyword>
<accession>A0A913ZCA3</accession>
<dbReference type="InterPro" id="IPR036084">
    <property type="entry name" value="Ser_inhib-like_sf"/>
</dbReference>
<dbReference type="PROSITE" id="PS50184">
    <property type="entry name" value="VWFC_2"/>
    <property type="match status" value="4"/>
</dbReference>
<dbReference type="Proteomes" id="UP000887568">
    <property type="component" value="Unplaced"/>
</dbReference>
<protein>
    <recommendedName>
        <fullName evidence="10">BMP-binding endothelial regulator protein</fullName>
    </recommendedName>
</protein>
<evidence type="ECO:0008006" key="10">
    <source>
        <dbReference type="Google" id="ProtNLM"/>
    </source>
</evidence>
<dbReference type="InterPro" id="IPR001846">
    <property type="entry name" value="VWF_type-D"/>
</dbReference>
<evidence type="ECO:0000256" key="4">
    <source>
        <dbReference type="ARBA" id="ARBA00022737"/>
    </source>
</evidence>
<dbReference type="Pfam" id="PF01826">
    <property type="entry name" value="TIL"/>
    <property type="match status" value="1"/>
</dbReference>
<dbReference type="CTD" id="168667"/>
<evidence type="ECO:0000259" key="7">
    <source>
        <dbReference type="PROSITE" id="PS51233"/>
    </source>
</evidence>
<dbReference type="GeneID" id="119722863"/>
<dbReference type="Gene3D" id="2.10.25.10">
    <property type="entry name" value="Laminin"/>
    <property type="match status" value="1"/>
</dbReference>
<dbReference type="EnsemblMetazoa" id="XM_038193251.1">
    <property type="protein sequence ID" value="XP_038049179.1"/>
    <property type="gene ID" value="LOC119722863"/>
</dbReference>
<keyword evidence="3" id="KW-0732">Signal</keyword>
<keyword evidence="2" id="KW-0964">Secreted</keyword>
<dbReference type="PANTHER" id="PTHR46698:SF4">
    <property type="entry name" value="CROSSVEINLESS 2"/>
    <property type="match status" value="1"/>
</dbReference>
<evidence type="ECO:0000259" key="6">
    <source>
        <dbReference type="PROSITE" id="PS50184"/>
    </source>
</evidence>
<evidence type="ECO:0000256" key="3">
    <source>
        <dbReference type="ARBA" id="ARBA00022729"/>
    </source>
</evidence>
<dbReference type="Gene3D" id="6.20.200.20">
    <property type="match status" value="4"/>
</dbReference>
<dbReference type="CDD" id="cd19941">
    <property type="entry name" value="TIL"/>
    <property type="match status" value="1"/>
</dbReference>
<dbReference type="OrthoDB" id="6019304at2759"/>
<feature type="domain" description="VWFC" evidence="6">
    <location>
        <begin position="114"/>
        <end position="172"/>
    </location>
</feature>
<dbReference type="Pfam" id="PF08742">
    <property type="entry name" value="C8"/>
    <property type="match status" value="1"/>
</dbReference>
<evidence type="ECO:0000256" key="2">
    <source>
        <dbReference type="ARBA" id="ARBA00022525"/>
    </source>
</evidence>
<dbReference type="Pfam" id="PF00093">
    <property type="entry name" value="VWC"/>
    <property type="match status" value="3"/>
</dbReference>
<feature type="domain" description="VWFC" evidence="6">
    <location>
        <begin position="306"/>
        <end position="368"/>
    </location>
</feature>
<sequence>MFCDALRIDLEKLYPNKMMGIKVKWNSRELASLFKLLLFLWWVADRACGQLVGDRAKCDKEGEVVTLPILLGNPCIQCVCKNGVIICERETCPKLDQCALIFTSLGKSCCEKCKVCRYNGDDYTSGQRWSAHNDPCQQFECREGVLTASRTQCVEACSNPAIVPGECCPVCPAECSFEGRRYAEGATVRSAADACVECTCKKSGLTCRRLMCPVLSCPKNQQKTLPGKCCPECAAPRKVFDLGHRCLFGSSVFDDGQNVLAEKCTKCVCLDSTVVCQRTICEAELDCPSGDVIHVEGECCPKCKPRACGYAGKVYQEGEMWAPHACETCQCVGGEAVCSTETCPATPDVCQKNHALRVPEGECCSKCIEKNALCSVFGDPHYRTFDGRLFNFQGTCKYILASDCADRTFTVRVRNEGRQTSSFAWTRTVFISILGHRVTLMQDYAVRVDKQEVALPYEVPEALRIRSDGFLIRVSTKIGLEVTWDGDSLVEVSMPPAFKNKVCGLCGNYNGNRLDDFQLRHGAVTTDPGLFAESWVSGNRDRCARAPSTTQSVPCGDNPKKRLRAHRECKVLRTEKFQGCTEVVDMWVYYRSCITDMCECPKHKPCYCEALRAFVRACQQEGVEVELDSTSTCTVQTCPEGAVFAECGTPCPRTCANKDEPFICERPCVAGCQCPDGLVMHRDRCIPTAECP</sequence>
<dbReference type="PROSITE" id="PS01208">
    <property type="entry name" value="VWFC_1"/>
    <property type="match status" value="2"/>
</dbReference>
<evidence type="ECO:0000256" key="5">
    <source>
        <dbReference type="ARBA" id="ARBA00023157"/>
    </source>
</evidence>
<dbReference type="InterPro" id="IPR052424">
    <property type="entry name" value="Kielin_Chordin-BMP_Reg"/>
</dbReference>
<dbReference type="PROSITE" id="PS51233">
    <property type="entry name" value="VWFD"/>
    <property type="match status" value="1"/>
</dbReference>
<dbReference type="GO" id="GO:0005576">
    <property type="term" value="C:extracellular region"/>
    <property type="evidence" value="ECO:0007669"/>
    <property type="project" value="UniProtKB-SubCell"/>
</dbReference>